<dbReference type="AlphaFoldDB" id="A0AA48I470"/>
<proteinExistence type="predicted"/>
<dbReference type="KEGG" id="ccac:CcaHIS019_0309940"/>
<evidence type="ECO:0000313" key="2">
    <source>
        <dbReference type="EMBL" id="BEI90924.1"/>
    </source>
</evidence>
<dbReference type="SUPFAM" id="SSF51556">
    <property type="entry name" value="Metallo-dependent hydrolases"/>
    <property type="match status" value="1"/>
</dbReference>
<evidence type="ECO:0000313" key="3">
    <source>
        <dbReference type="Proteomes" id="UP001233271"/>
    </source>
</evidence>
<sequence length="548" mass="60766">MRIFKNGRVFTSARDDDTLHDALVVDGDQVAFVGPNHEAERIAGSQAEVVDLRGRVVLPGVLDGHIHTLQFGSFLTRFVCLGKTAAEVQDLVRQRKREQPDAKFLLGASFLYDTLGVSPTKEILDQAEPDTPVFIDSADLHSCWVNSAALKVLGITKDTPDPSGGEIERDANGDATGFLKENAFHTIVWPYLSENTTKDERKAALKLSFEAFVSTGVTGGVDMAMMEDSLEALEEIYDEDGRLPIRINAHWFINSLGTQEDHAKQVRRAAEHRDRLKDKAKWLNVIGIKTISDGVVDSCTAYMKDPYPDGSKPGPIWPKDDLTKVFILADSLGLQIACHALGDAASEQALDAFEATYEANGPKNRRHRMEHLESITSDSIKRLTKHGIVASLQPLHADPVYMANWRKMLGYDERTDRAFPWKEFQEAGSLISFGTDAPVAPHHPFPNLYTATTRRSGVNPKLPDPTDPRLIAMEKFSFPLAVSIRHYTAGTAYSTYQEDVYGSLEKGKSADFAIVNVDPFRDGVNTLREAQAGVDETWIGGERVWQRK</sequence>
<dbReference type="SUPFAM" id="SSF51338">
    <property type="entry name" value="Composite domain of metallo-dependent hydrolases"/>
    <property type="match status" value="1"/>
</dbReference>
<reference evidence="2" key="1">
    <citation type="journal article" date="2023" name="BMC Genomics">
        <title>Chromosome-level genome assemblies of Cutaneotrichosporon spp. (Trichosporonales, Basidiomycota) reveal imbalanced evolution between nucleotide sequences and chromosome synteny.</title>
        <authorList>
            <person name="Kobayashi Y."/>
            <person name="Kayamori A."/>
            <person name="Aoki K."/>
            <person name="Shiwa Y."/>
            <person name="Matsutani M."/>
            <person name="Fujita N."/>
            <person name="Sugita T."/>
            <person name="Iwasaki W."/>
            <person name="Tanaka N."/>
            <person name="Takashima M."/>
        </authorList>
    </citation>
    <scope>NUCLEOTIDE SEQUENCE</scope>
    <source>
        <strain evidence="2">HIS019</strain>
    </source>
</reference>
<dbReference type="Gene3D" id="3.20.20.140">
    <property type="entry name" value="Metal-dependent hydrolases"/>
    <property type="match status" value="1"/>
</dbReference>
<dbReference type="Gene3D" id="2.30.40.10">
    <property type="entry name" value="Urease, subunit C, domain 1"/>
    <property type="match status" value="1"/>
</dbReference>
<dbReference type="Proteomes" id="UP001233271">
    <property type="component" value="Chromosome 3"/>
</dbReference>
<dbReference type="InterPro" id="IPR011059">
    <property type="entry name" value="Metal-dep_hydrolase_composite"/>
</dbReference>
<accession>A0AA48I470</accession>
<organism evidence="2 3">
    <name type="scientific">Cutaneotrichosporon cavernicola</name>
    <dbReference type="NCBI Taxonomy" id="279322"/>
    <lineage>
        <taxon>Eukaryota</taxon>
        <taxon>Fungi</taxon>
        <taxon>Dikarya</taxon>
        <taxon>Basidiomycota</taxon>
        <taxon>Agaricomycotina</taxon>
        <taxon>Tremellomycetes</taxon>
        <taxon>Trichosporonales</taxon>
        <taxon>Trichosporonaceae</taxon>
        <taxon>Cutaneotrichosporon</taxon>
    </lineage>
</organism>
<dbReference type="RefSeq" id="XP_060456189.1">
    <property type="nucleotide sequence ID" value="XM_060599502.1"/>
</dbReference>
<protein>
    <recommendedName>
        <fullName evidence="1">Amidohydrolase 3 domain-containing protein</fullName>
    </recommendedName>
</protein>
<dbReference type="InterPro" id="IPR032466">
    <property type="entry name" value="Metal_Hydrolase"/>
</dbReference>
<dbReference type="GO" id="GO:0016810">
    <property type="term" value="F:hydrolase activity, acting on carbon-nitrogen (but not peptide) bonds"/>
    <property type="evidence" value="ECO:0007669"/>
    <property type="project" value="InterPro"/>
</dbReference>
<dbReference type="EMBL" id="AP028214">
    <property type="protein sequence ID" value="BEI90924.1"/>
    <property type="molecule type" value="Genomic_DNA"/>
</dbReference>
<evidence type="ECO:0000259" key="1">
    <source>
        <dbReference type="Pfam" id="PF07969"/>
    </source>
</evidence>
<feature type="domain" description="Amidohydrolase 3" evidence="1">
    <location>
        <begin position="48"/>
        <end position="544"/>
    </location>
</feature>
<dbReference type="Gene3D" id="3.10.310.70">
    <property type="match status" value="1"/>
</dbReference>
<dbReference type="CDD" id="cd01300">
    <property type="entry name" value="YtcJ_like"/>
    <property type="match status" value="1"/>
</dbReference>
<dbReference type="GeneID" id="85494794"/>
<dbReference type="PANTHER" id="PTHR22642:SF20">
    <property type="entry name" value="AMIDOHYDROLASE 3 DOMAIN-CONTAINING PROTEIN"/>
    <property type="match status" value="1"/>
</dbReference>
<dbReference type="InterPro" id="IPR033932">
    <property type="entry name" value="YtcJ-like"/>
</dbReference>
<dbReference type="InterPro" id="IPR013108">
    <property type="entry name" value="Amidohydro_3"/>
</dbReference>
<dbReference type="Pfam" id="PF07969">
    <property type="entry name" value="Amidohydro_3"/>
    <property type="match status" value="1"/>
</dbReference>
<dbReference type="PANTHER" id="PTHR22642">
    <property type="entry name" value="IMIDAZOLONEPROPIONASE"/>
    <property type="match status" value="1"/>
</dbReference>
<keyword evidence="3" id="KW-1185">Reference proteome</keyword>
<gene>
    <name evidence="2" type="ORF">CcaverHIS019_0309940</name>
</gene>
<name>A0AA48I470_9TREE</name>